<gene>
    <name evidence="2" type="ORF">QU24_04095</name>
</gene>
<protein>
    <recommendedName>
        <fullName evidence="4">DUF3811 domain-containing protein</fullName>
    </recommendedName>
</protein>
<feature type="region of interest" description="Disordered" evidence="1">
    <location>
        <begin position="56"/>
        <end position="102"/>
    </location>
</feature>
<comment type="caution">
    <text evidence="2">The sequence shown here is derived from an EMBL/GenBank/DDBJ whole genome shotgun (WGS) entry which is preliminary data.</text>
</comment>
<evidence type="ECO:0000313" key="3">
    <source>
        <dbReference type="Proteomes" id="UP000030853"/>
    </source>
</evidence>
<dbReference type="AlphaFoldDB" id="A0A0B1RDP6"/>
<accession>A0A0B1RDP6</accession>
<feature type="compositionally biased region" description="Polar residues" evidence="1">
    <location>
        <begin position="83"/>
        <end position="95"/>
    </location>
</feature>
<reference evidence="2 3" key="1">
    <citation type="submission" date="2014-11" db="EMBL/GenBank/DDBJ databases">
        <title>Genome sequencing of Pantoea rodasii ND03.</title>
        <authorList>
            <person name="Muhamad Yunos N.Y."/>
            <person name="Chan K.-G."/>
        </authorList>
    </citation>
    <scope>NUCLEOTIDE SEQUENCE [LARGE SCALE GENOMIC DNA]</scope>
    <source>
        <strain evidence="2 3">ND03</strain>
    </source>
</reference>
<name>A0A0B1RDP6_9GAMM</name>
<dbReference type="RefSeq" id="WP_039328659.1">
    <property type="nucleotide sequence ID" value="NZ_JTJJ01000017.1"/>
</dbReference>
<proteinExistence type="predicted"/>
<evidence type="ECO:0000256" key="1">
    <source>
        <dbReference type="SAM" id="MobiDB-lite"/>
    </source>
</evidence>
<feature type="compositionally biased region" description="Basic and acidic residues" evidence="1">
    <location>
        <begin position="60"/>
        <end position="71"/>
    </location>
</feature>
<dbReference type="EMBL" id="JTJJ01000017">
    <property type="protein sequence ID" value="KHJ69347.1"/>
    <property type="molecule type" value="Genomic_DNA"/>
</dbReference>
<evidence type="ECO:0008006" key="4">
    <source>
        <dbReference type="Google" id="ProtNLM"/>
    </source>
</evidence>
<organism evidence="2 3">
    <name type="scientific">Pantoea rodasii</name>
    <dbReference type="NCBI Taxonomy" id="1076549"/>
    <lineage>
        <taxon>Bacteria</taxon>
        <taxon>Pseudomonadati</taxon>
        <taxon>Pseudomonadota</taxon>
        <taxon>Gammaproteobacteria</taxon>
        <taxon>Enterobacterales</taxon>
        <taxon>Erwiniaceae</taxon>
        <taxon>Pantoea</taxon>
    </lineage>
</organism>
<evidence type="ECO:0000313" key="2">
    <source>
        <dbReference type="EMBL" id="KHJ69347.1"/>
    </source>
</evidence>
<sequence length="102" mass="11670">MSDKKMISIDQFNEAERGEVDEIFKGLMQKHRLRSGKEPDAKKEKEYTAEARQQVMSLKLAKEKAKADKAKKTPTRRKKPEAQSASEVSDFSWSASVIKGRR</sequence>
<dbReference type="Proteomes" id="UP000030853">
    <property type="component" value="Unassembled WGS sequence"/>
</dbReference>